<feature type="domain" description="PRMT5 oligomerisation" evidence="11">
    <location>
        <begin position="495"/>
        <end position="715"/>
    </location>
</feature>
<dbReference type="InterPro" id="IPR035248">
    <property type="entry name" value="PRMT5_C"/>
</dbReference>
<dbReference type="PIR" id="T49572">
    <property type="entry name" value="T49572"/>
</dbReference>
<protein>
    <recommendedName>
        <fullName evidence="4">Protein arginine N-methyltransferase</fullName>
    </recommendedName>
</protein>
<dbReference type="EMBL" id="AL355930">
    <property type="protein sequence ID" value="CAB91373.1"/>
    <property type="molecule type" value="Genomic_DNA"/>
</dbReference>
<dbReference type="InterPro" id="IPR025799">
    <property type="entry name" value="Arg_MeTrfase"/>
</dbReference>
<evidence type="ECO:0000256" key="3">
    <source>
        <dbReference type="ARBA" id="ARBA00022691"/>
    </source>
</evidence>
<dbReference type="Gene3D" id="3.40.50.150">
    <property type="entry name" value="Vaccinia Virus protein VP39"/>
    <property type="match status" value="1"/>
</dbReference>
<feature type="active site" description="Proton donor/acceptor" evidence="5">
    <location>
        <position position="471"/>
    </location>
</feature>
<feature type="region of interest" description="Disordered" evidence="8">
    <location>
        <begin position="1"/>
        <end position="42"/>
    </location>
</feature>
<keyword evidence="3 4" id="KW-0949">S-adenosyl-L-methionine</keyword>
<feature type="binding site" evidence="6">
    <location>
        <begin position="342"/>
        <end position="343"/>
    </location>
    <ligand>
        <name>S-adenosyl-L-methionine</name>
        <dbReference type="ChEBI" id="CHEBI:59789"/>
    </ligand>
</feature>
<dbReference type="PANTHER" id="PTHR10738:SF0">
    <property type="entry name" value="PROTEIN ARGININE N-METHYLTRANSFERASE 5"/>
    <property type="match status" value="1"/>
</dbReference>
<dbReference type="InterPro" id="IPR007857">
    <property type="entry name" value="Arg_MeTrfase_PRMT5"/>
</dbReference>
<reference evidence="12" key="1">
    <citation type="submission" date="2000-05" db="EMBL/GenBank/DDBJ databases">
        <authorList>
            <person name="Schulte U."/>
            <person name="Aign V."/>
            <person name="Hoheisel J."/>
            <person name="Brandt P."/>
            <person name="Fartmann B."/>
            <person name="Holland R."/>
            <person name="Nyakatura G."/>
            <person name="Mewes H.W."/>
            <person name="Mannhaupt G."/>
        </authorList>
    </citation>
    <scope>NUCLEOTIDE SEQUENCE</scope>
</reference>
<dbReference type="SUPFAM" id="SSF53335">
    <property type="entry name" value="S-adenosyl-L-methionine-dependent methyltransferases"/>
    <property type="match status" value="1"/>
</dbReference>
<dbReference type="VEuPathDB" id="FungiDB:NCU01613"/>
<gene>
    <name evidence="12" type="primary">B2O8.090</name>
</gene>
<dbReference type="InterPro" id="IPR035075">
    <property type="entry name" value="PRMT5"/>
</dbReference>
<evidence type="ECO:0000256" key="7">
    <source>
        <dbReference type="PIRSR" id="PIRSR015894-3"/>
    </source>
</evidence>
<evidence type="ECO:0000313" key="12">
    <source>
        <dbReference type="EMBL" id="CAB91373.1"/>
    </source>
</evidence>
<dbReference type="PIRSF" id="PIRSF015894">
    <property type="entry name" value="Skb1_MeTrfase"/>
    <property type="match status" value="1"/>
</dbReference>
<organism evidence="12">
    <name type="scientific">Neurospora crassa</name>
    <dbReference type="NCBI Taxonomy" id="5141"/>
    <lineage>
        <taxon>Eukaryota</taxon>
        <taxon>Fungi</taxon>
        <taxon>Dikarya</taxon>
        <taxon>Ascomycota</taxon>
        <taxon>Pezizomycotina</taxon>
        <taxon>Sordariomycetes</taxon>
        <taxon>Sordariomycetidae</taxon>
        <taxon>Sordariales</taxon>
        <taxon>Sordariaceae</taxon>
        <taxon>Neurospora</taxon>
    </lineage>
</organism>
<feature type="domain" description="PRMT5 arginine-N-methyltransferase" evidence="9">
    <location>
        <begin position="311"/>
        <end position="492"/>
    </location>
</feature>
<dbReference type="GO" id="GO:0016301">
    <property type="term" value="F:kinase activity"/>
    <property type="evidence" value="ECO:0007669"/>
    <property type="project" value="UniProtKB-KW"/>
</dbReference>
<comment type="similarity">
    <text evidence="4">Belongs to the class I-like SAM-binding methyltransferase superfamily.</text>
</comment>
<keyword evidence="1 4" id="KW-0489">Methyltransferase</keyword>
<name>Q9P5Z7_NEUCS</name>
<dbReference type="GO" id="GO:0032259">
    <property type="term" value="P:methylation"/>
    <property type="evidence" value="ECO:0007669"/>
    <property type="project" value="UniProtKB-KW"/>
</dbReference>
<dbReference type="PROSITE" id="PS51678">
    <property type="entry name" value="SAM_MT_PRMT"/>
    <property type="match status" value="1"/>
</dbReference>
<dbReference type="InterPro" id="IPR029063">
    <property type="entry name" value="SAM-dependent_MTases_sf"/>
</dbReference>
<evidence type="ECO:0000256" key="2">
    <source>
        <dbReference type="ARBA" id="ARBA00022679"/>
    </source>
</evidence>
<dbReference type="GO" id="GO:0006355">
    <property type="term" value="P:regulation of DNA-templated transcription"/>
    <property type="evidence" value="ECO:0007669"/>
    <property type="project" value="TreeGrafter"/>
</dbReference>
<feature type="binding site" evidence="6">
    <location>
        <position position="333"/>
    </location>
    <ligand>
        <name>S-adenosyl-L-methionine</name>
        <dbReference type="ChEBI" id="CHEBI:59789"/>
    </ligand>
</feature>
<dbReference type="Pfam" id="PF17286">
    <property type="entry name" value="PRMT5_C"/>
    <property type="match status" value="1"/>
</dbReference>
<evidence type="ECO:0000259" key="10">
    <source>
        <dbReference type="Pfam" id="PF17285"/>
    </source>
</evidence>
<dbReference type="PANTHER" id="PTHR10738">
    <property type="entry name" value="PROTEIN ARGININE N-METHYLTRANSFERASE 5"/>
    <property type="match status" value="1"/>
</dbReference>
<proteinExistence type="inferred from homology"/>
<evidence type="ECO:0000256" key="1">
    <source>
        <dbReference type="ARBA" id="ARBA00022603"/>
    </source>
</evidence>
<dbReference type="GO" id="GO:0005829">
    <property type="term" value="C:cytosol"/>
    <property type="evidence" value="ECO:0007669"/>
    <property type="project" value="TreeGrafter"/>
</dbReference>
<dbReference type="InterPro" id="IPR035247">
    <property type="entry name" value="PRMT5_TIM"/>
</dbReference>
<dbReference type="Pfam" id="PF17285">
    <property type="entry name" value="PRMT5_TIM"/>
    <property type="match status" value="1"/>
</dbReference>
<evidence type="ECO:0000256" key="5">
    <source>
        <dbReference type="PIRSR" id="PIRSR015894-1"/>
    </source>
</evidence>
<feature type="site" description="Critical for specifying symmetric addition of methyl groups" evidence="7">
    <location>
        <position position="336"/>
    </location>
</feature>
<feature type="binding site" evidence="6">
    <location>
        <begin position="437"/>
        <end position="438"/>
    </location>
    <ligand>
        <name>S-adenosyl-L-methionine</name>
        <dbReference type="ChEBI" id="CHEBI:59789"/>
    </ligand>
</feature>
<evidence type="ECO:0000256" key="4">
    <source>
        <dbReference type="PIRNR" id="PIRNR015894"/>
    </source>
</evidence>
<dbReference type="GO" id="GO:0016274">
    <property type="term" value="F:protein-arginine N-methyltransferase activity"/>
    <property type="evidence" value="ECO:0007669"/>
    <property type="project" value="InterPro"/>
</dbReference>
<dbReference type="AlphaFoldDB" id="Q9P5Z7"/>
<accession>Q9P5Z7</accession>
<feature type="binding site" evidence="6">
    <location>
        <position position="410"/>
    </location>
    <ligand>
        <name>S-adenosyl-L-methionine</name>
        <dbReference type="ChEBI" id="CHEBI:59789"/>
    </ligand>
</feature>
<sequence length="718" mass="81755">MSSNRGFNPESESFEQRPPFYIGQHDVQRHESPTDNQYGQILDSGSHLQEREQWVTERGLTDAQKANPSLPLPTVPTLTDDDTSLFPSSYVGSLIAYASPWIDLCSADPIISDISRQVLNLELAYANFCGSRTIIIPGPRQDDGRAVAQYAQTLSSLLAGDGSSSSNSKETVKTDAAKGTEIDLFSTWDSWHTIRTVCKYSGRLFVALRIPKRVPEKDLQERWFSEPLHYLTLDKKIFSLNKAGHPSLTRHHQDLINRYMRLKNHPWLILINVVKENRKPYAPPYNEYVDYMKYLERHQPPYSAMETPSLVSFQDWLQSPLQPLSDNLESATYEVFEGDPVKYDQYEKAVAEAMLEWKKYNRPVSSVTPETPDGKDLIVAVAGAGRGPLVARVLRAAASTNTPIQLWALEKNQNAYVYLLRRNKREWNNSVTVIKTDMREWEGPRLAANPNIITKLDILVTELLGSFGDNELSPECLDGIQRHIARPHGISIPYSYTAHLSPIAHPRIFADLSNRVVSDPNAFDIPWVTRLFQLAYVAQKVPKHGRFQQAWEFVHPVEVSRADDFSAQNGRARKYVTHGSGSMYGSSGINEHNARHCHLTFVCPTRGVIHGLAGYFESVLYKHQEEGKTPVEISILPDQIDRKSKDMISWFPIFFPLRQPLYFPQDTELEVSMWRQTDDTRVWYEWMVEVYAWVGPKTRIKVGASEMHSSRKVACIFG</sequence>
<dbReference type="Gene3D" id="2.70.160.11">
    <property type="entry name" value="Hnrnp arginine n-methyltransferase1"/>
    <property type="match status" value="1"/>
</dbReference>
<feature type="domain" description="PRMT5 TIM barrel" evidence="10">
    <location>
        <begin position="65"/>
        <end position="297"/>
    </location>
</feature>
<keyword evidence="12" id="KW-0418">Kinase</keyword>
<evidence type="ECO:0000256" key="6">
    <source>
        <dbReference type="PIRSR" id="PIRSR015894-2"/>
    </source>
</evidence>
<dbReference type="Pfam" id="PF05185">
    <property type="entry name" value="PRMT5"/>
    <property type="match status" value="1"/>
</dbReference>
<dbReference type="FunFam" id="3.40.50.150:FF:000149">
    <property type="entry name" value="Protein arginine N-methyltransferase"/>
    <property type="match status" value="1"/>
</dbReference>
<feature type="active site" description="Proton donor/acceptor" evidence="5">
    <location>
        <position position="462"/>
    </location>
</feature>
<reference evidence="12" key="2">
    <citation type="submission" date="2001-10" db="EMBL/GenBank/DDBJ databases">
        <authorList>
            <person name="German Neurospora genome project"/>
        </authorList>
    </citation>
    <scope>NUCLEOTIDE SEQUENCE</scope>
</reference>
<keyword evidence="2 4" id="KW-0808">Transferase</keyword>
<dbReference type="Gene3D" id="3.20.20.150">
    <property type="entry name" value="Divalent-metal-dependent TIM barrel enzymes"/>
    <property type="match status" value="1"/>
</dbReference>
<evidence type="ECO:0000256" key="8">
    <source>
        <dbReference type="SAM" id="MobiDB-lite"/>
    </source>
</evidence>
<dbReference type="GO" id="GO:0005634">
    <property type="term" value="C:nucleus"/>
    <property type="evidence" value="ECO:0007669"/>
    <property type="project" value="TreeGrafter"/>
</dbReference>
<evidence type="ECO:0000259" key="9">
    <source>
        <dbReference type="Pfam" id="PF05185"/>
    </source>
</evidence>
<evidence type="ECO:0000259" key="11">
    <source>
        <dbReference type="Pfam" id="PF17286"/>
    </source>
</evidence>